<dbReference type="EMBL" id="GBHO01030810">
    <property type="protein sequence ID" value="JAG12794.1"/>
    <property type="molecule type" value="Transcribed_RNA"/>
</dbReference>
<sequence length="123" mass="13949">MSQLKSNYMTQFGKEVALDYHKTSVASQLINALMSVLLTCGYSHVKAIANQLYDKMGVQALSPTMQTYEHVLLSLSLQGNMPEAEGVMRFLRHHHNRHLTIHSFNALMLGYRECKAFDSCDQL</sequence>
<protein>
    <recommendedName>
        <fullName evidence="3">Pentatricopeptide repeat-containing protein</fullName>
    </recommendedName>
</protein>
<proteinExistence type="predicted"/>
<reference evidence="1" key="2">
    <citation type="submission" date="2014-07" db="EMBL/GenBank/DDBJ databases">
        <authorList>
            <person name="Hull J."/>
        </authorList>
    </citation>
    <scope>NUCLEOTIDE SEQUENCE</scope>
</reference>
<evidence type="ECO:0000313" key="2">
    <source>
        <dbReference type="EMBL" id="JAQ04269.1"/>
    </source>
</evidence>
<reference evidence="2" key="3">
    <citation type="journal article" date="2016" name="Gigascience">
        <title>De novo construction of an expanded transcriptome assembly for the western tarnished plant bug, Lygus hesperus.</title>
        <authorList>
            <person name="Tassone E.E."/>
            <person name="Geib S.M."/>
            <person name="Hall B."/>
            <person name="Fabrick J.A."/>
            <person name="Brent C.S."/>
            <person name="Hull J.J."/>
        </authorList>
    </citation>
    <scope>NUCLEOTIDE SEQUENCE</scope>
</reference>
<dbReference type="Gene3D" id="1.25.40.10">
    <property type="entry name" value="Tetratricopeptide repeat domain"/>
    <property type="match status" value="1"/>
</dbReference>
<gene>
    <name evidence="1" type="ORF">CM83_37136</name>
    <name evidence="2" type="ORF">g.6148</name>
</gene>
<organism evidence="1">
    <name type="scientific">Lygus hesperus</name>
    <name type="common">Western plant bug</name>
    <dbReference type="NCBI Taxonomy" id="30085"/>
    <lineage>
        <taxon>Eukaryota</taxon>
        <taxon>Metazoa</taxon>
        <taxon>Ecdysozoa</taxon>
        <taxon>Arthropoda</taxon>
        <taxon>Hexapoda</taxon>
        <taxon>Insecta</taxon>
        <taxon>Pterygota</taxon>
        <taxon>Neoptera</taxon>
        <taxon>Paraneoptera</taxon>
        <taxon>Hemiptera</taxon>
        <taxon>Heteroptera</taxon>
        <taxon>Panheteroptera</taxon>
        <taxon>Cimicomorpha</taxon>
        <taxon>Miridae</taxon>
        <taxon>Mirini</taxon>
        <taxon>Lygus</taxon>
    </lineage>
</organism>
<dbReference type="AlphaFoldDB" id="A0A0A9WYH2"/>
<dbReference type="InterPro" id="IPR011990">
    <property type="entry name" value="TPR-like_helical_dom_sf"/>
</dbReference>
<reference evidence="1" key="1">
    <citation type="journal article" date="2014" name="PLoS ONE">
        <title>Transcriptome-Based Identification of ABC Transporters in the Western Tarnished Plant Bug Lygus hesperus.</title>
        <authorList>
            <person name="Hull J.J."/>
            <person name="Chaney K."/>
            <person name="Geib S.M."/>
            <person name="Fabrick J.A."/>
            <person name="Brent C.S."/>
            <person name="Walsh D."/>
            <person name="Lavine L.C."/>
        </authorList>
    </citation>
    <scope>NUCLEOTIDE SEQUENCE</scope>
</reference>
<dbReference type="EMBL" id="GDHC01014360">
    <property type="protein sequence ID" value="JAQ04269.1"/>
    <property type="molecule type" value="Transcribed_RNA"/>
</dbReference>
<name>A0A0A9WYH2_LYGHE</name>
<accession>A0A0A9WYH2</accession>
<evidence type="ECO:0000313" key="1">
    <source>
        <dbReference type="EMBL" id="JAG12794.1"/>
    </source>
</evidence>
<evidence type="ECO:0008006" key="3">
    <source>
        <dbReference type="Google" id="ProtNLM"/>
    </source>
</evidence>